<dbReference type="RefSeq" id="WP_323722498.1">
    <property type="nucleotide sequence ID" value="NZ_CP110343.1"/>
</dbReference>
<reference evidence="2" key="1">
    <citation type="submission" date="2022-10" db="EMBL/GenBank/DDBJ databases">
        <title>Host association and intracellularity evolved multiple times independently in the Rickettsiales.</title>
        <authorList>
            <person name="Castelli M."/>
            <person name="Nardi T."/>
            <person name="Gammuto L."/>
            <person name="Bellinzona G."/>
            <person name="Sabaneyeva E."/>
            <person name="Potekhin A."/>
            <person name="Serra V."/>
            <person name="Petroni G."/>
            <person name="Sassera D."/>
        </authorList>
    </citation>
    <scope>NUCLEOTIDE SEQUENCE [LARGE SCALE GENOMIC DNA]</scope>
    <source>
        <strain evidence="2">US_Bl 11III1</strain>
    </source>
</reference>
<keyword evidence="2" id="KW-0378">Hydrolase</keyword>
<dbReference type="GO" id="GO:0016787">
    <property type="term" value="F:hydrolase activity"/>
    <property type="evidence" value="ECO:0007669"/>
    <property type="project" value="UniProtKB-KW"/>
</dbReference>
<sequence>MNKDFIDIRLPTSLITKAVKCVEYVNMVHQMLKHELNDTMCVHSRMRYIVTPFLVDHGDVEELVSFFRVCRGSLYTFRFKDISDYKAIKEIITYSDEKRKEYHIRKRYYINRHFEFRYIKKIVPDTVEIFINNEKVDSKRYEVDHNNGIISFYDSLTDDLLITCSFEFDVLVRFVQDSLRIEMHNPGKFHCDNIELIEVI</sequence>
<dbReference type="InterPro" id="IPR011740">
    <property type="entry name" value="DUF2460"/>
</dbReference>
<feature type="domain" description="DUF2460" evidence="1">
    <location>
        <begin position="7"/>
        <end position="199"/>
    </location>
</feature>
<proteinExistence type="predicted"/>
<organism evidence="2 3">
    <name type="scientific">Candidatus Fokinia crypta</name>
    <dbReference type="NCBI Taxonomy" id="1920990"/>
    <lineage>
        <taxon>Bacteria</taxon>
        <taxon>Pseudomonadati</taxon>
        <taxon>Pseudomonadota</taxon>
        <taxon>Alphaproteobacteria</taxon>
        <taxon>Rickettsiales</taxon>
        <taxon>Candidatus Midichloriaceae</taxon>
        <taxon>Candidatus Fokinia</taxon>
    </lineage>
</organism>
<name>A0ABZ0UP05_9RICK</name>
<evidence type="ECO:0000313" key="2">
    <source>
        <dbReference type="EMBL" id="WPX97851.1"/>
    </source>
</evidence>
<evidence type="ECO:0000259" key="1">
    <source>
        <dbReference type="Pfam" id="PF09343"/>
    </source>
</evidence>
<evidence type="ECO:0000313" key="3">
    <source>
        <dbReference type="Proteomes" id="UP001325140"/>
    </source>
</evidence>
<dbReference type="EMBL" id="CP110343">
    <property type="protein sequence ID" value="WPX97851.1"/>
    <property type="molecule type" value="Genomic_DNA"/>
</dbReference>
<gene>
    <name evidence="2" type="ORF">Fokcrypt_00374</name>
</gene>
<keyword evidence="3" id="KW-1185">Reference proteome</keyword>
<protein>
    <submittedName>
        <fullName evidence="2">Family 24 glycoside hydrolase</fullName>
    </submittedName>
</protein>
<dbReference type="Proteomes" id="UP001325140">
    <property type="component" value="Chromosome"/>
</dbReference>
<dbReference type="Pfam" id="PF09343">
    <property type="entry name" value="DUF2460"/>
    <property type="match status" value="1"/>
</dbReference>
<accession>A0ABZ0UP05</accession>